<keyword evidence="4" id="KW-0804">Transcription</keyword>
<evidence type="ECO:0000256" key="2">
    <source>
        <dbReference type="ARBA" id="ARBA00023015"/>
    </source>
</evidence>
<sequence length="383" mass="41153">MSDPTPSLTPLTASSEEDVSLRRSGAVARMLRMPVATLRVWERRYALTPPRWSAGGQRLYSADDVRRLALIKQLTELGHAIGSLAPLDMAQLEAVAATHVGAMSVATRKEHGPRGQSSSQRPWRVAVIGAALGARLERPSLRRRLGRSVEWIGPFDSMAQAGEAVHRDDVDALLIHQPHLHAGWLAEQEAAAPKLMGTPMAVLYVFAADAVCESLAAVGTTLLREPQPDVVIGQWLRQFALETGEEPEVTAEAEIATPAPRSSRRWDDASLVAFANRSSTVACECPRHVAELLMQLSHFETYSAKCENRGPADAALHAYLKQTAAEARARFEDALERVAQHEGWPLPAPAAGPLESGGGPSPSPSTSSSSSLLPGSSVFAPIR</sequence>
<evidence type="ECO:0000313" key="7">
    <source>
        <dbReference type="EMBL" id="MBB3193158.1"/>
    </source>
</evidence>
<comment type="caution">
    <text evidence="7">The sequence shown here is derived from an EMBL/GenBank/DDBJ whole genome shotgun (WGS) entry which is preliminary data.</text>
</comment>
<keyword evidence="1" id="KW-0678">Repressor</keyword>
<evidence type="ECO:0000256" key="1">
    <source>
        <dbReference type="ARBA" id="ARBA00022491"/>
    </source>
</evidence>
<dbReference type="RefSeq" id="WP_088449218.1">
    <property type="nucleotide sequence ID" value="NZ_JACHXO010000001.1"/>
</dbReference>
<dbReference type="InterPro" id="IPR047057">
    <property type="entry name" value="MerR_fam"/>
</dbReference>
<dbReference type="CDD" id="cd01104">
    <property type="entry name" value="HTH_MlrA-CarA"/>
    <property type="match status" value="1"/>
</dbReference>
<evidence type="ECO:0000259" key="6">
    <source>
        <dbReference type="PROSITE" id="PS50937"/>
    </source>
</evidence>
<dbReference type="PANTHER" id="PTHR30204">
    <property type="entry name" value="REDOX-CYCLING DRUG-SENSING TRANSCRIPTIONAL ACTIVATOR SOXR"/>
    <property type="match status" value="1"/>
</dbReference>
<dbReference type="PROSITE" id="PS50937">
    <property type="entry name" value="HTH_MERR_2"/>
    <property type="match status" value="1"/>
</dbReference>
<evidence type="ECO:0000256" key="5">
    <source>
        <dbReference type="SAM" id="MobiDB-lite"/>
    </source>
</evidence>
<dbReference type="Pfam" id="PF13411">
    <property type="entry name" value="MerR_1"/>
    <property type="match status" value="1"/>
</dbReference>
<keyword evidence="2" id="KW-0805">Transcription regulation</keyword>
<keyword evidence="8" id="KW-1185">Reference proteome</keyword>
<evidence type="ECO:0000256" key="3">
    <source>
        <dbReference type="ARBA" id="ARBA00023125"/>
    </source>
</evidence>
<dbReference type="EMBL" id="JACHXO010000001">
    <property type="protein sequence ID" value="MBB3193158.1"/>
    <property type="molecule type" value="Genomic_DNA"/>
</dbReference>
<accession>A0ABR6GM20</accession>
<evidence type="ECO:0000256" key="4">
    <source>
        <dbReference type="ARBA" id="ARBA00023163"/>
    </source>
</evidence>
<protein>
    <recommendedName>
        <fullName evidence="6">HTH merR-type domain-containing protein</fullName>
    </recommendedName>
</protein>
<feature type="region of interest" description="Disordered" evidence="5">
    <location>
        <begin position="343"/>
        <end position="383"/>
    </location>
</feature>
<dbReference type="SMART" id="SM00422">
    <property type="entry name" value="HTH_MERR"/>
    <property type="match status" value="1"/>
</dbReference>
<reference evidence="7 8" key="1">
    <citation type="submission" date="2020-08" db="EMBL/GenBank/DDBJ databases">
        <title>Genomic Encyclopedia of Type Strains, Phase III (KMG-III): the genomes of soil and plant-associated and newly described type strains.</title>
        <authorList>
            <person name="Whitman W."/>
        </authorList>
    </citation>
    <scope>NUCLEOTIDE SEQUENCE [LARGE SCALE GENOMIC DNA]</scope>
    <source>
        <strain evidence="7 8">CECT 7247</strain>
    </source>
</reference>
<dbReference type="SUPFAM" id="SSF46955">
    <property type="entry name" value="Putative DNA-binding domain"/>
    <property type="match status" value="1"/>
</dbReference>
<proteinExistence type="predicted"/>
<keyword evidence="3" id="KW-0238">DNA-binding</keyword>
<organism evidence="7 8">
    <name type="scientific">Roseateles terrae</name>
    <dbReference type="NCBI Taxonomy" id="431060"/>
    <lineage>
        <taxon>Bacteria</taxon>
        <taxon>Pseudomonadati</taxon>
        <taxon>Pseudomonadota</taxon>
        <taxon>Betaproteobacteria</taxon>
        <taxon>Burkholderiales</taxon>
        <taxon>Sphaerotilaceae</taxon>
        <taxon>Roseateles</taxon>
    </lineage>
</organism>
<dbReference type="Proteomes" id="UP000574369">
    <property type="component" value="Unassembled WGS sequence"/>
</dbReference>
<feature type="domain" description="HTH merR-type" evidence="6">
    <location>
        <begin position="25"/>
        <end position="78"/>
    </location>
</feature>
<dbReference type="InterPro" id="IPR000551">
    <property type="entry name" value="MerR-type_HTH_dom"/>
</dbReference>
<name>A0ABR6GM20_9BURK</name>
<feature type="compositionally biased region" description="Low complexity" evidence="5">
    <location>
        <begin position="364"/>
        <end position="377"/>
    </location>
</feature>
<gene>
    <name evidence="7" type="ORF">FHS28_000523</name>
</gene>
<dbReference type="InterPro" id="IPR009061">
    <property type="entry name" value="DNA-bd_dom_put_sf"/>
</dbReference>
<dbReference type="PANTHER" id="PTHR30204:SF69">
    <property type="entry name" value="MERR-FAMILY TRANSCRIPTIONAL REGULATOR"/>
    <property type="match status" value="1"/>
</dbReference>
<dbReference type="Gene3D" id="1.10.1660.10">
    <property type="match status" value="1"/>
</dbReference>
<evidence type="ECO:0000313" key="8">
    <source>
        <dbReference type="Proteomes" id="UP000574369"/>
    </source>
</evidence>